<name>A0A9W8MPA8_9AGAR</name>
<comment type="caution">
    <text evidence="2">The sequence shown here is derived from an EMBL/GenBank/DDBJ whole genome shotgun (WGS) entry which is preliminary data.</text>
</comment>
<evidence type="ECO:0000313" key="2">
    <source>
        <dbReference type="EMBL" id="KAJ3489572.1"/>
    </source>
</evidence>
<sequence length="123" mass="13715">MPFVPLPFNRDVGRSTTTPRGSLTLPLHPLHPHRLFRLPSIAHRPAPSPHPSPTPPLNKDEGVRPRLPPPTVATTSTRPPPVPPSSESRHLLDVVYHLDGSVFELNGARGTNHGRLIERRRRR</sequence>
<evidence type="ECO:0000256" key="1">
    <source>
        <dbReference type="SAM" id="MobiDB-lite"/>
    </source>
</evidence>
<reference evidence="2" key="1">
    <citation type="submission" date="2022-07" db="EMBL/GenBank/DDBJ databases">
        <title>Genome Sequence of Agrocybe chaxingu.</title>
        <authorList>
            <person name="Buettner E."/>
        </authorList>
    </citation>
    <scope>NUCLEOTIDE SEQUENCE</scope>
    <source>
        <strain evidence="2">MP-N11</strain>
    </source>
</reference>
<dbReference type="EMBL" id="JANKHO010002707">
    <property type="protein sequence ID" value="KAJ3489572.1"/>
    <property type="molecule type" value="Genomic_DNA"/>
</dbReference>
<keyword evidence="3" id="KW-1185">Reference proteome</keyword>
<feature type="region of interest" description="Disordered" evidence="1">
    <location>
        <begin position="1"/>
        <end position="89"/>
    </location>
</feature>
<dbReference type="AlphaFoldDB" id="A0A9W8MPA8"/>
<feature type="compositionally biased region" description="Pro residues" evidence="1">
    <location>
        <begin position="46"/>
        <end position="56"/>
    </location>
</feature>
<accession>A0A9W8MPA8</accession>
<organism evidence="2 3">
    <name type="scientific">Agrocybe chaxingu</name>
    <dbReference type="NCBI Taxonomy" id="84603"/>
    <lineage>
        <taxon>Eukaryota</taxon>
        <taxon>Fungi</taxon>
        <taxon>Dikarya</taxon>
        <taxon>Basidiomycota</taxon>
        <taxon>Agaricomycotina</taxon>
        <taxon>Agaricomycetes</taxon>
        <taxon>Agaricomycetidae</taxon>
        <taxon>Agaricales</taxon>
        <taxon>Agaricineae</taxon>
        <taxon>Strophariaceae</taxon>
        <taxon>Agrocybe</taxon>
    </lineage>
</organism>
<proteinExistence type="predicted"/>
<protein>
    <submittedName>
        <fullName evidence="2">Uncharacterized protein</fullName>
    </submittedName>
</protein>
<dbReference type="Proteomes" id="UP001148786">
    <property type="component" value="Unassembled WGS sequence"/>
</dbReference>
<evidence type="ECO:0000313" key="3">
    <source>
        <dbReference type="Proteomes" id="UP001148786"/>
    </source>
</evidence>
<gene>
    <name evidence="2" type="ORF">NLJ89_g11518</name>
</gene>